<dbReference type="GO" id="GO:0043022">
    <property type="term" value="F:ribosome binding"/>
    <property type="evidence" value="ECO:0007669"/>
    <property type="project" value="InterPro"/>
</dbReference>
<dbReference type="EMBL" id="BMFJ01000001">
    <property type="protein sequence ID" value="GGE20037.1"/>
    <property type="molecule type" value="Genomic_DNA"/>
</dbReference>
<dbReference type="RefSeq" id="WP_188476135.1">
    <property type="nucleotide sequence ID" value="NZ_BMFJ01000001.1"/>
</dbReference>
<feature type="domain" description="DUF883" evidence="2">
    <location>
        <begin position="83"/>
        <end position="112"/>
    </location>
</feature>
<name>A0A917EBF6_9RHOB</name>
<comment type="caution">
    <text evidence="3">The sequence shown here is derived from an EMBL/GenBank/DDBJ whole genome shotgun (WGS) entry which is preliminary data.</text>
</comment>
<evidence type="ECO:0000256" key="1">
    <source>
        <dbReference type="SAM" id="MobiDB-lite"/>
    </source>
</evidence>
<dbReference type="AlphaFoldDB" id="A0A917EBF6"/>
<evidence type="ECO:0000313" key="4">
    <source>
        <dbReference type="Proteomes" id="UP000612855"/>
    </source>
</evidence>
<dbReference type="InterPro" id="IPR043605">
    <property type="entry name" value="DUF883_C"/>
</dbReference>
<dbReference type="Proteomes" id="UP000612855">
    <property type="component" value="Unassembled WGS sequence"/>
</dbReference>
<dbReference type="PANTHER" id="PTHR35893">
    <property type="entry name" value="INNER MEMBRANE PROTEIN-RELATED"/>
    <property type="match status" value="1"/>
</dbReference>
<keyword evidence="4" id="KW-1185">Reference proteome</keyword>
<reference evidence="4" key="1">
    <citation type="journal article" date="2019" name="Int. J. Syst. Evol. Microbiol.">
        <title>The Global Catalogue of Microorganisms (GCM) 10K type strain sequencing project: providing services to taxonomists for standard genome sequencing and annotation.</title>
        <authorList>
            <consortium name="The Broad Institute Genomics Platform"/>
            <consortium name="The Broad Institute Genome Sequencing Center for Infectious Disease"/>
            <person name="Wu L."/>
            <person name="Ma J."/>
        </authorList>
    </citation>
    <scope>NUCLEOTIDE SEQUENCE [LARGE SCALE GENOMIC DNA]</scope>
    <source>
        <strain evidence="4">CGMCC 1.12664</strain>
    </source>
</reference>
<feature type="region of interest" description="Disordered" evidence="1">
    <location>
        <begin position="1"/>
        <end position="20"/>
    </location>
</feature>
<dbReference type="InterPro" id="IPR010279">
    <property type="entry name" value="YqjD/ElaB"/>
</dbReference>
<sequence length="112" mass="11795">MARTETANGSTAATKPTSDDLREQIAVLQADVAKLTRTMGDFGRAQGEQAKAAATRTAEDLRLRADHLRQDAEAQLRTGYAQAETAVRDNPAAAVGLAAGIGFVLGLLSSRR</sequence>
<dbReference type="PANTHER" id="PTHR35893:SF3">
    <property type="entry name" value="INNER MEMBRANE PROTEIN"/>
    <property type="match status" value="1"/>
</dbReference>
<evidence type="ECO:0000259" key="2">
    <source>
        <dbReference type="Pfam" id="PF19029"/>
    </source>
</evidence>
<evidence type="ECO:0000313" key="3">
    <source>
        <dbReference type="EMBL" id="GGE20037.1"/>
    </source>
</evidence>
<gene>
    <name evidence="3" type="ORF">GCM10011360_05950</name>
</gene>
<accession>A0A917EBF6</accession>
<dbReference type="Pfam" id="PF19029">
    <property type="entry name" value="DUF883_C"/>
    <property type="match status" value="1"/>
</dbReference>
<organism evidence="3 4">
    <name type="scientific">Primorskyibacter flagellatus</name>
    <dbReference type="NCBI Taxonomy" id="1387277"/>
    <lineage>
        <taxon>Bacteria</taxon>
        <taxon>Pseudomonadati</taxon>
        <taxon>Pseudomonadota</taxon>
        <taxon>Alphaproteobacteria</taxon>
        <taxon>Rhodobacterales</taxon>
        <taxon>Roseobacteraceae</taxon>
        <taxon>Primorskyibacter</taxon>
    </lineage>
</organism>
<feature type="compositionally biased region" description="Polar residues" evidence="1">
    <location>
        <begin position="1"/>
        <end position="16"/>
    </location>
</feature>
<protein>
    <recommendedName>
        <fullName evidence="2">DUF883 domain-containing protein</fullName>
    </recommendedName>
</protein>
<proteinExistence type="predicted"/>